<evidence type="ECO:0000313" key="3">
    <source>
        <dbReference type="Proteomes" id="UP000095743"/>
    </source>
</evidence>
<proteinExistence type="predicted"/>
<dbReference type="EMBL" id="CP017269">
    <property type="protein sequence ID" value="AOT71847.1"/>
    <property type="molecule type" value="Genomic_DNA"/>
</dbReference>
<dbReference type="KEGG" id="gfe:Gferi_21305"/>
<keyword evidence="1" id="KW-0175">Coiled coil</keyword>
<dbReference type="OrthoDB" id="4570726at2"/>
<dbReference type="Pfam" id="PF11208">
    <property type="entry name" value="DUF2992"/>
    <property type="match status" value="1"/>
</dbReference>
<protein>
    <recommendedName>
        <fullName evidence="4">DUF2992 domain-containing protein</fullName>
    </recommendedName>
</protein>
<dbReference type="AlphaFoldDB" id="A0A1D8GLQ3"/>
<evidence type="ECO:0000313" key="2">
    <source>
        <dbReference type="EMBL" id="AOT71847.1"/>
    </source>
</evidence>
<dbReference type="Proteomes" id="UP000095743">
    <property type="component" value="Chromosome"/>
</dbReference>
<keyword evidence="3" id="KW-1185">Reference proteome</keyword>
<organism evidence="2 3">
    <name type="scientific">Geosporobacter ferrireducens</name>
    <dbReference type="NCBI Taxonomy" id="1424294"/>
    <lineage>
        <taxon>Bacteria</taxon>
        <taxon>Bacillati</taxon>
        <taxon>Bacillota</taxon>
        <taxon>Clostridia</taxon>
        <taxon>Peptostreptococcales</taxon>
        <taxon>Thermotaleaceae</taxon>
        <taxon>Geosporobacter</taxon>
    </lineage>
</organism>
<name>A0A1D8GLQ3_9FIRM</name>
<evidence type="ECO:0000256" key="1">
    <source>
        <dbReference type="SAM" id="Coils"/>
    </source>
</evidence>
<gene>
    <name evidence="2" type="ORF">Gferi_21305</name>
</gene>
<accession>A0A1D8GLQ3</accession>
<dbReference type="PIRSF" id="PIRSF021328">
    <property type="entry name" value="UCP021328"/>
    <property type="match status" value="1"/>
</dbReference>
<sequence>MSQLTVYFDDPFWIGVFERIESGHLETCRVIFGTEPKDYEVYDFILKHYSQLKFSRPLAVKEDSSKRINPKRLQRKIKKALQNQGISTKAQEAIRLERETNKLERKIELKEKKDFEKEKRFAIRQEKKKQKKKGH</sequence>
<reference evidence="2 3" key="1">
    <citation type="submission" date="2016-09" db="EMBL/GenBank/DDBJ databases">
        <title>Genomic analysis reveals versatility of anaerobic energy metabolism of Geosporobacter ferrireducens IRF9 of phylum Firmicutes.</title>
        <authorList>
            <person name="Kim S.-J."/>
        </authorList>
    </citation>
    <scope>NUCLEOTIDE SEQUENCE [LARGE SCALE GENOMIC DNA]</scope>
    <source>
        <strain evidence="2 3">IRF9</strain>
    </source>
</reference>
<feature type="coiled-coil region" evidence="1">
    <location>
        <begin position="86"/>
        <end position="113"/>
    </location>
</feature>
<dbReference type="RefSeq" id="WP_069980102.1">
    <property type="nucleotide sequence ID" value="NZ_CP017269.1"/>
</dbReference>
<evidence type="ECO:0008006" key="4">
    <source>
        <dbReference type="Google" id="ProtNLM"/>
    </source>
</evidence>
<dbReference type="InterPro" id="IPR016787">
    <property type="entry name" value="UCP021328"/>
</dbReference>
<dbReference type="STRING" id="1424294.Gferi_21305"/>